<dbReference type="InterPro" id="IPR011936">
    <property type="entry name" value="Myxo_disulph_rpt"/>
</dbReference>
<comment type="caution">
    <text evidence="6">The sequence shown here is derived from an EMBL/GenBank/DDBJ whole genome shotgun (WGS) entry which is preliminary data.</text>
</comment>
<protein>
    <recommendedName>
        <fullName evidence="8">Myxococcus cysteine-rich repeat-containing protein</fullName>
    </recommendedName>
</protein>
<accession>A0A9X3IX93</accession>
<dbReference type="EMBL" id="JAPNKE010000002">
    <property type="protein sequence ID" value="MCY1007226.1"/>
    <property type="molecule type" value="Genomic_DNA"/>
</dbReference>
<evidence type="ECO:0000256" key="4">
    <source>
        <dbReference type="SAM" id="MobiDB-lite"/>
    </source>
</evidence>
<keyword evidence="7" id="KW-1185">Reference proteome</keyword>
<reference evidence="6" key="1">
    <citation type="submission" date="2022-11" db="EMBL/GenBank/DDBJ databases">
        <title>Minimal conservation of predation-associated metabolite biosynthetic gene clusters underscores biosynthetic potential of Myxococcota including descriptions for ten novel species: Archangium lansinium sp. nov., Myxococcus landrumus sp. nov., Nannocystis bai.</title>
        <authorList>
            <person name="Ahearne A."/>
            <person name="Stevens C."/>
            <person name="Phillips K."/>
        </authorList>
    </citation>
    <scope>NUCLEOTIDE SEQUENCE</scope>
    <source>
        <strain evidence="6">Na p29</strain>
    </source>
</reference>
<feature type="compositionally biased region" description="Low complexity" evidence="4">
    <location>
        <begin position="516"/>
        <end position="533"/>
    </location>
</feature>
<dbReference type="Proteomes" id="UP001150924">
    <property type="component" value="Unassembled WGS sequence"/>
</dbReference>
<sequence>MSNAYLTGRATRLTALSLGPWLLIACPSDGTATTDSSTDPDPTSTTTTSDTSGPDVTTTTGTPTTTDPTTDATTSTSTGPVPAVCGDGVVAGSEVCDDGNDEPDDGCDKNCEKTGAVLWTYTHNGAADEFDAGTAVAVDPTGKIIIAGREGITPADSDMLLIALNPDGTELWKKTYPDMNGLPNYFNALALGDDGTIYAGGAEEQVKGVPTPVVRSFSPDGDEGWAFVEPSVHMLGANISGLLLVDGALYSVGSEDLNEDETQLVARRHDPATGEAAWQAVTQADFPRALGYGLARTADGLLVAGAVFGEQNLSQPLLVVVDDAGTIVSTEVEEHPGGAWFDAEAIGAGGDIALVGRRMPEGVTGYDFAVRRVGPDLAEQWTDIYDYEFSTAPATASPSARTSGSSPPASTSRRRSSTTYSAPSTPATAPGSGRTPTTTTTSTSTTRAPTRPGARISWSSPASRWSSARMATSGCAPSRRADPVACRIISAAPSGGPNSGRPAGACSAGRDPGKVTPWPKSSCTTPPSSSARTSPPPSRCSGSAPTKRCPVRVRGSCPGSTSRSASTTPRSLNSAACDARCRSLRPPSGATWSSSTSASSTSRSRTTR</sequence>
<evidence type="ECO:0000256" key="1">
    <source>
        <dbReference type="ARBA" id="ARBA00022729"/>
    </source>
</evidence>
<feature type="chain" id="PRO_5040744714" description="Myxococcus cysteine-rich repeat-containing protein" evidence="5">
    <location>
        <begin position="26"/>
        <end position="608"/>
    </location>
</feature>
<dbReference type="NCBIfam" id="TIGR02232">
    <property type="entry name" value="myxo_disulf_rpt"/>
    <property type="match status" value="1"/>
</dbReference>
<feature type="compositionally biased region" description="Low complexity" evidence="4">
    <location>
        <begin position="593"/>
        <end position="608"/>
    </location>
</feature>
<dbReference type="AlphaFoldDB" id="A0A9X3IX93"/>
<dbReference type="RefSeq" id="WP_267769818.1">
    <property type="nucleotide sequence ID" value="NZ_JAPNKE010000002.1"/>
</dbReference>
<dbReference type="SUPFAM" id="SSF50965">
    <property type="entry name" value="Galactose oxidase, central domain"/>
    <property type="match status" value="1"/>
</dbReference>
<evidence type="ECO:0000256" key="5">
    <source>
        <dbReference type="SAM" id="SignalP"/>
    </source>
</evidence>
<proteinExistence type="predicted"/>
<evidence type="ECO:0000313" key="6">
    <source>
        <dbReference type="EMBL" id="MCY1007226.1"/>
    </source>
</evidence>
<evidence type="ECO:0000256" key="2">
    <source>
        <dbReference type="ARBA" id="ARBA00022737"/>
    </source>
</evidence>
<feature type="region of interest" description="Disordered" evidence="4">
    <location>
        <begin position="30"/>
        <end position="86"/>
    </location>
</feature>
<feature type="compositionally biased region" description="Low complexity" evidence="4">
    <location>
        <begin position="30"/>
        <end position="81"/>
    </location>
</feature>
<evidence type="ECO:0000256" key="3">
    <source>
        <dbReference type="ARBA" id="ARBA00023157"/>
    </source>
</evidence>
<feature type="signal peptide" evidence="5">
    <location>
        <begin position="1"/>
        <end position="25"/>
    </location>
</feature>
<keyword evidence="2" id="KW-0677">Repeat</keyword>
<name>A0A9X3IX93_9BACT</name>
<dbReference type="InterPro" id="IPR011043">
    <property type="entry name" value="Gal_Oxase/kelch_b-propeller"/>
</dbReference>
<keyword evidence="1 5" id="KW-0732">Signal</keyword>
<feature type="compositionally biased region" description="Low complexity" evidence="4">
    <location>
        <begin position="560"/>
        <end position="571"/>
    </location>
</feature>
<feature type="region of interest" description="Disordered" evidence="4">
    <location>
        <begin position="393"/>
        <end position="608"/>
    </location>
</feature>
<feature type="compositionally biased region" description="Low complexity" evidence="4">
    <location>
        <begin position="393"/>
        <end position="469"/>
    </location>
</feature>
<dbReference type="Pfam" id="PF13948">
    <property type="entry name" value="DUF4215"/>
    <property type="match status" value="1"/>
</dbReference>
<evidence type="ECO:0008006" key="8">
    <source>
        <dbReference type="Google" id="ProtNLM"/>
    </source>
</evidence>
<keyword evidence="3" id="KW-1015">Disulfide bond</keyword>
<evidence type="ECO:0000313" key="7">
    <source>
        <dbReference type="Proteomes" id="UP001150924"/>
    </source>
</evidence>
<gene>
    <name evidence="6" type="ORF">OV079_17010</name>
</gene>
<organism evidence="6 7">
    <name type="scientific">Nannocystis pusilla</name>
    <dbReference type="NCBI Taxonomy" id="889268"/>
    <lineage>
        <taxon>Bacteria</taxon>
        <taxon>Pseudomonadati</taxon>
        <taxon>Myxococcota</taxon>
        <taxon>Polyangia</taxon>
        <taxon>Nannocystales</taxon>
        <taxon>Nannocystaceae</taxon>
        <taxon>Nannocystis</taxon>
    </lineage>
</organism>